<dbReference type="RefSeq" id="WP_353541088.1">
    <property type="nucleotide sequence ID" value="NZ_BAABRN010000006.1"/>
</dbReference>
<evidence type="ECO:0000313" key="2">
    <source>
        <dbReference type="Proteomes" id="UP001458946"/>
    </source>
</evidence>
<name>A0ABP9V762_9DEIO</name>
<keyword evidence="2" id="KW-1185">Reference proteome</keyword>
<protein>
    <submittedName>
        <fullName evidence="1">Uncharacterized protein</fullName>
    </submittedName>
</protein>
<proteinExistence type="predicted"/>
<gene>
    <name evidence="1" type="ORF">Dxin01_00845</name>
</gene>
<dbReference type="EMBL" id="BAABRN010000006">
    <property type="protein sequence ID" value="GAA5501114.1"/>
    <property type="molecule type" value="Genomic_DNA"/>
</dbReference>
<organism evidence="1 2">
    <name type="scientific">Deinococcus xinjiangensis</name>
    <dbReference type="NCBI Taxonomy" id="457454"/>
    <lineage>
        <taxon>Bacteria</taxon>
        <taxon>Thermotogati</taxon>
        <taxon>Deinococcota</taxon>
        <taxon>Deinococci</taxon>
        <taxon>Deinococcales</taxon>
        <taxon>Deinococcaceae</taxon>
        <taxon>Deinococcus</taxon>
    </lineage>
</organism>
<evidence type="ECO:0000313" key="1">
    <source>
        <dbReference type="EMBL" id="GAA5501114.1"/>
    </source>
</evidence>
<reference evidence="1 2" key="1">
    <citation type="submission" date="2024-02" db="EMBL/GenBank/DDBJ databases">
        <title>Deinococcus xinjiangensis NBRC 107630.</title>
        <authorList>
            <person name="Ichikawa N."/>
            <person name="Katano-Makiyama Y."/>
            <person name="Hidaka K."/>
        </authorList>
    </citation>
    <scope>NUCLEOTIDE SEQUENCE [LARGE SCALE GENOMIC DNA]</scope>
    <source>
        <strain evidence="1 2">NBRC 107630</strain>
    </source>
</reference>
<dbReference type="Proteomes" id="UP001458946">
    <property type="component" value="Unassembled WGS sequence"/>
</dbReference>
<sequence>MPVAVKKDGFEAKQIMGGTYPEARAALLFMVYAEGFPSDDLPELLAEETGLRIDLLQVAQDDLIKEGLLGYRHGHLAATATTKEARHAYAKATGETTCHSCGCTESWGCEDGCWWVSEGLCSACSGKAAQWPPPLPEALRDWPLPKRQRTTPARWLSTATQFRAFFEEALAQHGEDALAEIYHSVPRGASARPTRWFCPDLPMLATGRQEVVGGKTVHIYLLPARAALLALDAGLVKCRKDKGVPT</sequence>
<comment type="caution">
    <text evidence="1">The sequence shown here is derived from an EMBL/GenBank/DDBJ whole genome shotgun (WGS) entry which is preliminary data.</text>
</comment>
<accession>A0ABP9V762</accession>